<name>A0A2B7YKN2_POLH7</name>
<comment type="similarity">
    <text evidence="1">Belongs to the Cyclase 1 superfamily.</text>
</comment>
<dbReference type="InterPro" id="IPR007325">
    <property type="entry name" value="KFase/CYL"/>
</dbReference>
<accession>A0A2B7YKN2</accession>
<reference evidence="2 3" key="1">
    <citation type="submission" date="2017-10" db="EMBL/GenBank/DDBJ databases">
        <title>Comparative genomics in systemic dimorphic fungi from Ajellomycetaceae.</title>
        <authorList>
            <person name="Munoz J.F."/>
            <person name="Mcewen J.G."/>
            <person name="Clay O.K."/>
            <person name="Cuomo C.A."/>
        </authorList>
    </citation>
    <scope>NUCLEOTIDE SEQUENCE [LARGE SCALE GENOMIC DNA]</scope>
    <source>
        <strain evidence="2 3">UAMH7299</strain>
    </source>
</reference>
<dbReference type="AlphaFoldDB" id="A0A2B7YKN2"/>
<dbReference type="OrthoDB" id="5396at2759"/>
<protein>
    <recommendedName>
        <fullName evidence="4">Cyclase</fullName>
    </recommendedName>
</protein>
<dbReference type="EMBL" id="PDNA01000036">
    <property type="protein sequence ID" value="PGH21402.1"/>
    <property type="molecule type" value="Genomic_DNA"/>
</dbReference>
<dbReference type="Gene3D" id="3.50.30.50">
    <property type="entry name" value="Putative cyclase"/>
    <property type="match status" value="1"/>
</dbReference>
<evidence type="ECO:0008006" key="4">
    <source>
        <dbReference type="Google" id="ProtNLM"/>
    </source>
</evidence>
<dbReference type="InterPro" id="IPR037175">
    <property type="entry name" value="KFase_sf"/>
</dbReference>
<dbReference type="Proteomes" id="UP000224634">
    <property type="component" value="Unassembled WGS sequence"/>
</dbReference>
<dbReference type="Pfam" id="PF04199">
    <property type="entry name" value="Cyclase"/>
    <property type="match status" value="1"/>
</dbReference>
<dbReference type="PANTHER" id="PTHR34861">
    <property type="match status" value="1"/>
</dbReference>
<organism evidence="2 3">
    <name type="scientific">Polytolypa hystricis (strain UAMH7299)</name>
    <dbReference type="NCBI Taxonomy" id="1447883"/>
    <lineage>
        <taxon>Eukaryota</taxon>
        <taxon>Fungi</taxon>
        <taxon>Dikarya</taxon>
        <taxon>Ascomycota</taxon>
        <taxon>Pezizomycotina</taxon>
        <taxon>Eurotiomycetes</taxon>
        <taxon>Eurotiomycetidae</taxon>
        <taxon>Onygenales</taxon>
        <taxon>Onygenales incertae sedis</taxon>
        <taxon>Polytolypa</taxon>
    </lineage>
</organism>
<evidence type="ECO:0000313" key="3">
    <source>
        <dbReference type="Proteomes" id="UP000224634"/>
    </source>
</evidence>
<comment type="caution">
    <text evidence="2">The sequence shown here is derived from an EMBL/GenBank/DDBJ whole genome shotgun (WGS) entry which is preliminary data.</text>
</comment>
<dbReference type="STRING" id="1447883.A0A2B7YKN2"/>
<evidence type="ECO:0000313" key="2">
    <source>
        <dbReference type="EMBL" id="PGH21402.1"/>
    </source>
</evidence>
<evidence type="ECO:0000256" key="1">
    <source>
        <dbReference type="ARBA" id="ARBA00007865"/>
    </source>
</evidence>
<dbReference type="GO" id="GO:0019441">
    <property type="term" value="P:L-tryptophan catabolic process to kynurenine"/>
    <property type="evidence" value="ECO:0007669"/>
    <property type="project" value="InterPro"/>
</dbReference>
<gene>
    <name evidence="2" type="ORF">AJ80_03319</name>
</gene>
<dbReference type="PANTHER" id="PTHR34861:SF10">
    <property type="entry name" value="CYCLASE"/>
    <property type="match status" value="1"/>
</dbReference>
<dbReference type="GO" id="GO:0004061">
    <property type="term" value="F:arylformamidase activity"/>
    <property type="evidence" value="ECO:0007669"/>
    <property type="project" value="InterPro"/>
</dbReference>
<keyword evidence="3" id="KW-1185">Reference proteome</keyword>
<proteinExistence type="inferred from homology"/>
<sequence>MAGLIDFDSLPKVEGQPQGNAWGLWGHDDQIGTLNKISPEAKVAAAQEVKVGKSVSLDLPLDHFGYMVGKRLLFKQNILDFGKVNGFMIGYDDELHFNTQSSSQWDGLRHYALQESGLYYNGLKHEDILEKKDGKLGTHHWVEAGGIVGRGVLIDYARWREETGQKPIPANSTYGVTVEELKAVAKHQNLEFKAGDILILRTGFTLWHAGAAHEDRVETLNKIEFMGVQRSREMVKFLWNNHFSAVATDSLGFEECPLVGDYTLHEWILAHWGMPLGELWNLEPLSKLCAEQKRWSFLFSSAPLYVPGGVGTPPNAIAML</sequence>
<dbReference type="SUPFAM" id="SSF102198">
    <property type="entry name" value="Putative cyclase"/>
    <property type="match status" value="1"/>
</dbReference>